<dbReference type="Gene3D" id="3.40.50.2000">
    <property type="entry name" value="Glycogen Phosphorylase B"/>
    <property type="match status" value="2"/>
</dbReference>
<dbReference type="Pfam" id="PF00534">
    <property type="entry name" value="Glycos_transf_1"/>
    <property type="match status" value="1"/>
</dbReference>
<dbReference type="GO" id="GO:0016757">
    <property type="term" value="F:glycosyltransferase activity"/>
    <property type="evidence" value="ECO:0007669"/>
    <property type="project" value="UniProtKB-KW"/>
</dbReference>
<dbReference type="RefSeq" id="WP_104832707.1">
    <property type="nucleotide sequence ID" value="NZ_CABHHT010000003.1"/>
</dbReference>
<dbReference type="EMBL" id="CACRTQ010000019">
    <property type="protein sequence ID" value="VYT94196.1"/>
    <property type="molecule type" value="Genomic_DNA"/>
</dbReference>
<evidence type="ECO:0000313" key="3">
    <source>
        <dbReference type="EMBL" id="VYT94196.1"/>
    </source>
</evidence>
<proteinExistence type="predicted"/>
<feature type="domain" description="Glycosyltransferase subfamily 4-like N-terminal" evidence="2">
    <location>
        <begin position="15"/>
        <end position="157"/>
    </location>
</feature>
<reference evidence="3" key="1">
    <citation type="submission" date="2019-11" db="EMBL/GenBank/DDBJ databases">
        <authorList>
            <person name="Feng L."/>
        </authorList>
    </citation>
    <scope>NUCLEOTIDE SEQUENCE</scope>
    <source>
        <strain evidence="3">EFaeciumLFYP64</strain>
    </source>
</reference>
<gene>
    <name evidence="3" type="primary">epsD</name>
    <name evidence="3" type="ORF">EFLFYP64_00894</name>
</gene>
<dbReference type="PANTHER" id="PTHR12526:SF630">
    <property type="entry name" value="GLYCOSYLTRANSFERASE"/>
    <property type="match status" value="1"/>
</dbReference>
<keyword evidence="3" id="KW-0328">Glycosyltransferase</keyword>
<name>A0A6N3AX07_ENTFC</name>
<dbReference type="InterPro" id="IPR001296">
    <property type="entry name" value="Glyco_trans_1"/>
</dbReference>
<protein>
    <submittedName>
        <fullName evidence="3">Glycosyltransferase EpsD</fullName>
        <ecNumber evidence="3">2.4.-.-</ecNumber>
    </submittedName>
</protein>
<dbReference type="AlphaFoldDB" id="A0A6N3AX07"/>
<evidence type="ECO:0000259" key="1">
    <source>
        <dbReference type="Pfam" id="PF00534"/>
    </source>
</evidence>
<dbReference type="EC" id="2.4.-.-" evidence="3"/>
<dbReference type="Pfam" id="PF13477">
    <property type="entry name" value="Glyco_trans_4_2"/>
    <property type="match status" value="1"/>
</dbReference>
<dbReference type="SUPFAM" id="SSF53756">
    <property type="entry name" value="UDP-Glycosyltransferase/glycogen phosphorylase"/>
    <property type="match status" value="1"/>
</dbReference>
<sequence>MKKALIVASVASMIEQFNMNNISILQELGYQVDVATNFLNPGTIDEKTLSQLKVRLNKLNVNCFQVDFPRGVGSIKVDRECYKKLKTLSKNNYTLVHCHSPIGGVLTRLAFKNTKTKIIYTAHGFHFYKGGPIRDWLLFYPIEKYLSKYTDVLITINNEDTSIAKKFSAKKTLQIPGVGVQKSKFNLITLDKNKVKQELGIGKDSTVMISVGELRDLKNHITGIKALAHLNKSVYYIICGSGELKRSLVYEAEKLGVANRVIFTGYTTELSKYFAISDISLFLSKREGLGLAGLEAMAAGIPLISSYVGGIKDYTENGKTGFTILDPVDFMSVKNAINKWINLNQDKKNEMSAYCKIIANKYSQENVNKVMNKIYKDSINYIPK</sequence>
<dbReference type="InterPro" id="IPR028098">
    <property type="entry name" value="Glyco_trans_4-like_N"/>
</dbReference>
<keyword evidence="3" id="KW-0808">Transferase</keyword>
<dbReference type="PANTHER" id="PTHR12526">
    <property type="entry name" value="GLYCOSYLTRANSFERASE"/>
    <property type="match status" value="1"/>
</dbReference>
<accession>A0A6N3AX07</accession>
<organism evidence="3">
    <name type="scientific">Enterococcus faecium</name>
    <name type="common">Streptococcus faecium</name>
    <dbReference type="NCBI Taxonomy" id="1352"/>
    <lineage>
        <taxon>Bacteria</taxon>
        <taxon>Bacillati</taxon>
        <taxon>Bacillota</taxon>
        <taxon>Bacilli</taxon>
        <taxon>Lactobacillales</taxon>
        <taxon>Enterococcaceae</taxon>
        <taxon>Enterococcus</taxon>
    </lineage>
</organism>
<feature type="domain" description="Glycosyl transferase family 1" evidence="1">
    <location>
        <begin position="192"/>
        <end position="354"/>
    </location>
</feature>
<evidence type="ECO:0000259" key="2">
    <source>
        <dbReference type="Pfam" id="PF13477"/>
    </source>
</evidence>